<evidence type="ECO:0000259" key="2">
    <source>
        <dbReference type="Pfam" id="PF07593"/>
    </source>
</evidence>
<evidence type="ECO:0000313" key="3">
    <source>
        <dbReference type="EMBL" id="MDO1444788.1"/>
    </source>
</evidence>
<dbReference type="InterPro" id="IPR027039">
    <property type="entry name" value="Crtac1"/>
</dbReference>
<accession>A0ABT8R0E1</accession>
<evidence type="ECO:0000256" key="1">
    <source>
        <dbReference type="ARBA" id="ARBA00022729"/>
    </source>
</evidence>
<dbReference type="PANTHER" id="PTHR16026:SF0">
    <property type="entry name" value="CARTILAGE ACIDIC PROTEIN 1"/>
    <property type="match status" value="1"/>
</dbReference>
<dbReference type="InterPro" id="IPR028994">
    <property type="entry name" value="Integrin_alpha_N"/>
</dbReference>
<dbReference type="InterPro" id="IPR011519">
    <property type="entry name" value="UnbV_ASPIC"/>
</dbReference>
<organism evidence="3 4">
    <name type="scientific">Rhodocytophaga aerolata</name>
    <dbReference type="NCBI Taxonomy" id="455078"/>
    <lineage>
        <taxon>Bacteria</taxon>
        <taxon>Pseudomonadati</taxon>
        <taxon>Bacteroidota</taxon>
        <taxon>Cytophagia</taxon>
        <taxon>Cytophagales</taxon>
        <taxon>Rhodocytophagaceae</taxon>
        <taxon>Rhodocytophaga</taxon>
    </lineage>
</organism>
<evidence type="ECO:0000313" key="4">
    <source>
        <dbReference type="Proteomes" id="UP001168528"/>
    </source>
</evidence>
<dbReference type="EMBL" id="JAUKPO010000001">
    <property type="protein sequence ID" value="MDO1444788.1"/>
    <property type="molecule type" value="Genomic_DNA"/>
</dbReference>
<protein>
    <submittedName>
        <fullName evidence="3">FG-GAP-like repeat-containing protein</fullName>
    </submittedName>
</protein>
<dbReference type="Pfam" id="PF13517">
    <property type="entry name" value="FG-GAP_3"/>
    <property type="match status" value="5"/>
</dbReference>
<keyword evidence="1" id="KW-0732">Signal</keyword>
<dbReference type="Pfam" id="PF07593">
    <property type="entry name" value="UnbV_ASPIC"/>
    <property type="match status" value="1"/>
</dbReference>
<sequence>MIQFKFTRTKNIWFSSSLVVALLLNACQDKKTNEIEKEPALFTSLDSAITGISFINTVKDSDKLNILDYLYFYNGGGVATGDINNDSLPDIFFVANNGKNKLYLNKGNFQFEDITAKAGVEGFADWSTGVTMADVNGDGLLDIYVSTVGNYKGLESANELYINNGDQTFSEKAADYGLDFTGFSTQAAFFDYDRDGDLDMYLLNHAVHTSRSYNKVSARGLRDNSAGDRLYRNDGQRFTDVSERSGIFGPAMAYGLGISIGDLNNDGWDDIYVGNDFHEDDYYYVNNGDGTFTENFKNTFTHASRYSMGNDVADINHDGYLDVFTLDMYPEDEKVEKSSVGEDPLDIYVYKLNYGFQPQFSRNVLQLSQFGKKFSDIGLMAGVAATDWSWAPLMADYDNDGIKDIFISNGVQRRPNDLDYTKYISADSVSLKLHLSKNLDEKVLSLMPEAKVHNYLYKGTDSLRFIDKSMAWGFEQPTLSNGAAYADLDNDGDLDLITNNTNSPAGIYRNNADSLFKHTFVRIKLEGEKGNTYGIGTKVFLKAGNKLHYQHQMPTRGFLSAMDPVLTFGLGKTTNIDTLYVLWPNQKMEIRTNVPVNTTLALKQSAATLPASLPVKKPMEPLFTEVTESIPVDYKHEENVYYDFSREWLIPFRVSTEGPALSVGDVNGDGLDDFYVGGAKHKPGKLFVQKGKSFICLNESLFQADSIYEDVDALFFDADNDGDQDLYVVSAGNEFYGKMAQQLDRLYINDGKGNLTRSTGQLPDMYENTSCVRAFDFDKDGDQDLFVGGRVVAYQYGQLPNSYLLVNDGKGNFTDQTDKLAPELRKAGMTTDAQWTDYNQDGDPDLIVAGDWMPIKIYENTKGIFKDVTSQAGLGQTHGLWSALATADVDGDGDMDIMAGNLGTNTKLRKRPDSKLRMFMKDIDKNEKTEHILTYNVGDKWYPVASKDELGKQLPLINKKFTSYAAYAGKTIDELFTSEELKGAEQLQVQMFESVYLQNNGKGGFTVKHLPFEAQVSKIFSFHVADADKDGNIDVLLGGNFYGSSMYQGRYDASYGLLLKGNGKGNFTSVLPVESGLLLEGEVREIRSLKTSEGELLLVARNNMPLQIFKPLKKAANTVALKQK</sequence>
<dbReference type="SUPFAM" id="SSF69318">
    <property type="entry name" value="Integrin alpha N-terminal domain"/>
    <property type="match status" value="3"/>
</dbReference>
<comment type="caution">
    <text evidence="3">The sequence shown here is derived from an EMBL/GenBank/DDBJ whole genome shotgun (WGS) entry which is preliminary data.</text>
</comment>
<dbReference type="PANTHER" id="PTHR16026">
    <property type="entry name" value="CARTILAGE ACIDIC PROTEIN 1"/>
    <property type="match status" value="1"/>
</dbReference>
<reference evidence="3" key="1">
    <citation type="submission" date="2023-07" db="EMBL/GenBank/DDBJ databases">
        <title>The genome sequence of Rhodocytophaga aerolata KACC 12507.</title>
        <authorList>
            <person name="Zhang X."/>
        </authorList>
    </citation>
    <scope>NUCLEOTIDE SEQUENCE</scope>
    <source>
        <strain evidence="3">KACC 12507</strain>
    </source>
</reference>
<dbReference type="Proteomes" id="UP001168528">
    <property type="component" value="Unassembled WGS sequence"/>
</dbReference>
<proteinExistence type="predicted"/>
<dbReference type="RefSeq" id="WP_302035590.1">
    <property type="nucleotide sequence ID" value="NZ_JAUKPO010000001.1"/>
</dbReference>
<feature type="domain" description="ASPIC/UnbV" evidence="2">
    <location>
        <begin position="534"/>
        <end position="600"/>
    </location>
</feature>
<name>A0ABT8R0E1_9BACT</name>
<dbReference type="InterPro" id="IPR013517">
    <property type="entry name" value="FG-GAP"/>
</dbReference>
<gene>
    <name evidence="3" type="ORF">Q0590_00925</name>
</gene>
<keyword evidence="4" id="KW-1185">Reference proteome</keyword>
<dbReference type="Gene3D" id="2.130.10.130">
    <property type="entry name" value="Integrin alpha, N-terminal"/>
    <property type="match status" value="3"/>
</dbReference>